<gene>
    <name evidence="2" type="ORF">APHNP_0671</name>
</gene>
<comment type="caution">
    <text evidence="2">The sequence shown here is derived from an EMBL/GenBank/DDBJ whole genome shotgun (WGS) entry which is preliminary data.</text>
</comment>
<sequence>MFKYYLLQITAFVIFLGLVLRKYIAYRTSTKKRLRFLPRGYAKDESGDSRCL</sequence>
<organism evidence="2 3">
    <name type="scientific">Anaplasma phagocytophilum str. ApNP</name>
    <dbReference type="NCBI Taxonomy" id="1359153"/>
    <lineage>
        <taxon>Bacteria</taxon>
        <taxon>Pseudomonadati</taxon>
        <taxon>Pseudomonadota</taxon>
        <taxon>Alphaproteobacteria</taxon>
        <taxon>Rickettsiales</taxon>
        <taxon>Anaplasmataceae</taxon>
        <taxon>Anaplasma</taxon>
        <taxon>phagocytophilum group</taxon>
    </lineage>
</organism>
<dbReference type="PATRIC" id="fig|1359153.3.peg.685"/>
<evidence type="ECO:0000256" key="1">
    <source>
        <dbReference type="SAM" id="Phobius"/>
    </source>
</evidence>
<keyword evidence="1" id="KW-1133">Transmembrane helix</keyword>
<reference evidence="2 3" key="1">
    <citation type="submission" date="2015-01" db="EMBL/GenBank/DDBJ databases">
        <title>Genome Sequencing of Rickettsiales.</title>
        <authorList>
            <person name="Daugherty S.C."/>
            <person name="Su Q."/>
            <person name="Abolude K."/>
            <person name="Beier-Sexton M."/>
            <person name="Carlyon J.A."/>
            <person name="Carter R."/>
            <person name="Day N.P."/>
            <person name="Dumler S.J."/>
            <person name="Dyachenko V."/>
            <person name="Godinez A."/>
            <person name="Kurtti T.J."/>
            <person name="Lichay M."/>
            <person name="Mullins K.E."/>
            <person name="Ott S."/>
            <person name="Pappas-Brown V."/>
            <person name="Paris D.H."/>
            <person name="Patel P."/>
            <person name="Richards A.L."/>
            <person name="Sadzewicz L."/>
            <person name="Sears K."/>
            <person name="Seidman D."/>
            <person name="Sengamalay N."/>
            <person name="Stenos J."/>
            <person name="Tallon L.J."/>
            <person name="Vincent G."/>
            <person name="Fraser C.M."/>
            <person name="Munderloh U."/>
            <person name="Dunning-Hotopp J.C."/>
        </authorList>
    </citation>
    <scope>NUCLEOTIDE SEQUENCE [LARGE SCALE GENOMIC DNA]</scope>
    <source>
        <strain evidence="2 3">ApNP</strain>
    </source>
</reference>
<keyword evidence="1" id="KW-0472">Membrane</keyword>
<protein>
    <submittedName>
        <fullName evidence="2">Uncharacterized protein</fullName>
    </submittedName>
</protein>
<accession>A0A0F3NF70</accession>
<name>A0A0F3NF70_ANAPH</name>
<evidence type="ECO:0000313" key="2">
    <source>
        <dbReference type="EMBL" id="KJV66411.1"/>
    </source>
</evidence>
<dbReference type="EMBL" id="LANW01000001">
    <property type="protein sequence ID" value="KJV66411.1"/>
    <property type="molecule type" value="Genomic_DNA"/>
</dbReference>
<dbReference type="AlphaFoldDB" id="A0A0F3NF70"/>
<keyword evidence="1" id="KW-0812">Transmembrane</keyword>
<dbReference type="Proteomes" id="UP000033385">
    <property type="component" value="Unassembled WGS sequence"/>
</dbReference>
<evidence type="ECO:0000313" key="3">
    <source>
        <dbReference type="Proteomes" id="UP000033385"/>
    </source>
</evidence>
<feature type="transmembrane region" description="Helical" evidence="1">
    <location>
        <begin position="6"/>
        <end position="24"/>
    </location>
</feature>
<proteinExistence type="predicted"/>